<dbReference type="AlphaFoldDB" id="F0ZQY2"/>
<reference evidence="12" key="1">
    <citation type="journal article" date="2011" name="Genome Biol.">
        <title>Comparative genomics of the social amoebae Dictyostelium discoideum and Dictyostelium purpureum.</title>
        <authorList>
            <consortium name="US DOE Joint Genome Institute (JGI-PGF)"/>
            <person name="Sucgang R."/>
            <person name="Kuo A."/>
            <person name="Tian X."/>
            <person name="Salerno W."/>
            <person name="Parikh A."/>
            <person name="Feasley C.L."/>
            <person name="Dalin E."/>
            <person name="Tu H."/>
            <person name="Huang E."/>
            <person name="Barry K."/>
            <person name="Lindquist E."/>
            <person name="Shapiro H."/>
            <person name="Bruce D."/>
            <person name="Schmutz J."/>
            <person name="Salamov A."/>
            <person name="Fey P."/>
            <person name="Gaudet P."/>
            <person name="Anjard C."/>
            <person name="Babu M.M."/>
            <person name="Basu S."/>
            <person name="Bushmanova Y."/>
            <person name="van der Wel H."/>
            <person name="Katoh-Kurasawa M."/>
            <person name="Dinh C."/>
            <person name="Coutinho P.M."/>
            <person name="Saito T."/>
            <person name="Elias M."/>
            <person name="Schaap P."/>
            <person name="Kay R.R."/>
            <person name="Henrissat B."/>
            <person name="Eichinger L."/>
            <person name="Rivero F."/>
            <person name="Putnam N.H."/>
            <person name="West C.M."/>
            <person name="Loomis W.F."/>
            <person name="Chisholm R.L."/>
            <person name="Shaulsky G."/>
            <person name="Strassmann J.E."/>
            <person name="Queller D.C."/>
            <person name="Kuspa A."/>
            <person name="Grigoriev I.V."/>
        </authorList>
    </citation>
    <scope>NUCLEOTIDE SEQUENCE [LARGE SCALE GENOMIC DNA]</scope>
    <source>
        <strain evidence="12">QSDP1</strain>
    </source>
</reference>
<accession>F0ZQY2</accession>
<sequence>HVIKQFDDPKQKGKITKKKILKSSGDSRQVPLFDHLPQYNGNFSLGVSIANDEPNENKYPIHADIISLGLKYAEFKIAGSNARAIAMMTVFIKLIKDYEAAPDKVYSRELDILLKRNIQFLVDCRPISISMGNSINYLKHQMSLTNTMPQKDAKEFLIDSIESYIERIQLADTVIAKYGCSKINDGDVILTYASSHVVEKMIEEAIKEKKQFRLIIVDSRPKHEGRELLHRLVLHGVKITYIMLHAVSYIMKEVTKVFVGAYSVLSNGNLISRVGTSLVASMAKFYNVPFIVCCETYKFTERVQLDSICFNQIGNPQDLTKQLGEKEGSKSLLENWESYGSLKLLNLMYDLTPIELIDMVITEVGMVPPTSIPVILREYRKE</sequence>
<keyword evidence="5" id="KW-0648">Protein biosynthesis</keyword>
<keyword evidence="12" id="KW-1185">Reference proteome</keyword>
<keyword evidence="4" id="KW-0396">Initiation factor</keyword>
<evidence type="ECO:0000256" key="6">
    <source>
        <dbReference type="ARBA" id="ARBA00043898"/>
    </source>
</evidence>
<dbReference type="Gene3D" id="3.40.50.10470">
    <property type="entry name" value="Translation initiation factor eif-2b, domain 2"/>
    <property type="match status" value="1"/>
</dbReference>
<evidence type="ECO:0000256" key="8">
    <source>
        <dbReference type="ARBA" id="ARBA00044356"/>
    </source>
</evidence>
<comment type="subunit">
    <text evidence="9">Component of the translation initiation factor 2B (eIF2B) complex which is a heterodecamer of two sets of five different subunits: alpha, beta, gamma, delta and epsilon. Subunits alpha, beta and delta comprise a regulatory subcomplex and subunits epsilon and gamma comprise a catalytic subcomplex. Within the complex, the hexameric regulatory complex resides at the center, with the two heterodimeric catalytic subcomplexes bound on opposite sides.</text>
</comment>
<evidence type="ECO:0000256" key="7">
    <source>
        <dbReference type="ARBA" id="ARBA00044147"/>
    </source>
</evidence>
<organism evidence="11 12">
    <name type="scientific">Dictyostelium purpureum</name>
    <name type="common">Slime mold</name>
    <dbReference type="NCBI Taxonomy" id="5786"/>
    <lineage>
        <taxon>Eukaryota</taxon>
        <taxon>Amoebozoa</taxon>
        <taxon>Evosea</taxon>
        <taxon>Eumycetozoa</taxon>
        <taxon>Dictyostelia</taxon>
        <taxon>Dictyosteliales</taxon>
        <taxon>Dictyosteliaceae</taxon>
        <taxon>Dictyostelium</taxon>
    </lineage>
</organism>
<comment type="function">
    <text evidence="6">Acts as a component of the translation initiation factor 2B (eIF2B) complex, which catalyzes the exchange of GDP for GTP on eukaryotic initiation factor 2 (eIF2) gamma subunit. Its guanine nucleotide exchange factor activity is repressed when bound to eIF2 complex phosphorylated on the alpha subunit, thereby limiting the amount of methionyl-initiator methionine tRNA available to the ribosome and consequently global translation is repressed.</text>
</comment>
<dbReference type="GO" id="GO:0002183">
    <property type="term" value="P:cytoplasmic translational initiation"/>
    <property type="evidence" value="ECO:0000318"/>
    <property type="project" value="GO_Central"/>
</dbReference>
<evidence type="ECO:0000256" key="5">
    <source>
        <dbReference type="ARBA" id="ARBA00022917"/>
    </source>
</evidence>
<dbReference type="InterPro" id="IPR000649">
    <property type="entry name" value="IF-2B-related"/>
</dbReference>
<evidence type="ECO:0000256" key="4">
    <source>
        <dbReference type="ARBA" id="ARBA00022540"/>
    </source>
</evidence>
<protein>
    <recommendedName>
        <fullName evidence="7">Translation initiation factor eIF2B subunit delta</fullName>
    </recommendedName>
    <alternativeName>
        <fullName evidence="8">eIF2B GDP-GTP exchange factor subunit delta</fullName>
    </alternativeName>
</protein>
<evidence type="ECO:0000256" key="2">
    <source>
        <dbReference type="ARBA" id="ARBA00007251"/>
    </source>
</evidence>
<evidence type="ECO:0000313" key="12">
    <source>
        <dbReference type="Proteomes" id="UP000001064"/>
    </source>
</evidence>
<evidence type="ECO:0000256" key="3">
    <source>
        <dbReference type="ARBA" id="ARBA00022490"/>
    </source>
</evidence>
<dbReference type="PANTHER" id="PTHR10233">
    <property type="entry name" value="TRANSLATION INITIATION FACTOR EIF-2B"/>
    <property type="match status" value="1"/>
</dbReference>
<gene>
    <name evidence="11" type="ORF">DICPUDRAFT_5838</name>
</gene>
<dbReference type="Pfam" id="PF01008">
    <property type="entry name" value="IF-2B"/>
    <property type="match status" value="1"/>
</dbReference>
<dbReference type="EMBL" id="GL871132">
    <property type="protein sequence ID" value="EGC33660.1"/>
    <property type="molecule type" value="Genomic_DNA"/>
</dbReference>
<dbReference type="KEGG" id="dpp:DICPUDRAFT_5838"/>
<dbReference type="SUPFAM" id="SSF100950">
    <property type="entry name" value="NagB/RpiA/CoA transferase-like"/>
    <property type="match status" value="1"/>
</dbReference>
<evidence type="ECO:0000256" key="9">
    <source>
        <dbReference type="ARBA" id="ARBA00046432"/>
    </source>
</evidence>
<dbReference type="Proteomes" id="UP000001064">
    <property type="component" value="Unassembled WGS sequence"/>
</dbReference>
<proteinExistence type="inferred from homology"/>
<dbReference type="OMA" id="MRDYVIC"/>
<comment type="similarity">
    <text evidence="2 10">Belongs to the eIF-2B alpha/beta/delta subunits family.</text>
</comment>
<dbReference type="eggNOG" id="KOG1467">
    <property type="taxonomic scope" value="Eukaryota"/>
</dbReference>
<dbReference type="InterPro" id="IPR037171">
    <property type="entry name" value="NagB/RpiA_transferase-like"/>
</dbReference>
<dbReference type="PANTHER" id="PTHR10233:SF14">
    <property type="entry name" value="TRANSLATION INITIATION FACTOR EIF-2B SUBUNIT DELTA"/>
    <property type="match status" value="1"/>
</dbReference>
<evidence type="ECO:0000256" key="1">
    <source>
        <dbReference type="ARBA" id="ARBA00004514"/>
    </source>
</evidence>
<dbReference type="GO" id="GO:0005829">
    <property type="term" value="C:cytosol"/>
    <property type="evidence" value="ECO:0007669"/>
    <property type="project" value="UniProtKB-SubCell"/>
</dbReference>
<dbReference type="GO" id="GO:0005085">
    <property type="term" value="F:guanyl-nucleotide exchange factor activity"/>
    <property type="evidence" value="ECO:0007669"/>
    <property type="project" value="UniProtKB-ARBA"/>
</dbReference>
<name>F0ZQY2_DICPU</name>
<comment type="subcellular location">
    <subcellularLocation>
        <location evidence="1">Cytoplasm</location>
        <location evidence="1">Cytosol</location>
    </subcellularLocation>
</comment>
<feature type="non-terminal residue" evidence="11">
    <location>
        <position position="1"/>
    </location>
</feature>
<evidence type="ECO:0000256" key="10">
    <source>
        <dbReference type="RuleBase" id="RU003814"/>
    </source>
</evidence>
<dbReference type="GeneID" id="10503235"/>
<dbReference type="FunCoup" id="F0ZQY2">
    <property type="interactions" value="753"/>
</dbReference>
<dbReference type="VEuPathDB" id="AmoebaDB:DICPUDRAFT_5838"/>
<dbReference type="InterPro" id="IPR042529">
    <property type="entry name" value="IF_2B-like_C"/>
</dbReference>
<dbReference type="RefSeq" id="XP_003289830.1">
    <property type="nucleotide sequence ID" value="XM_003289782.1"/>
</dbReference>
<feature type="non-terminal residue" evidence="11">
    <location>
        <position position="382"/>
    </location>
</feature>
<dbReference type="GO" id="GO:0048513">
    <property type="term" value="P:animal organ development"/>
    <property type="evidence" value="ECO:0007669"/>
    <property type="project" value="UniProtKB-ARBA"/>
</dbReference>
<dbReference type="GO" id="GO:0005851">
    <property type="term" value="C:eukaryotic translation initiation factor 2B complex"/>
    <property type="evidence" value="ECO:0000318"/>
    <property type="project" value="GO_Central"/>
</dbReference>
<keyword evidence="3" id="KW-0963">Cytoplasm</keyword>
<dbReference type="FunFam" id="3.40.50.10470:FF:000002">
    <property type="entry name" value="Probable translation initiation factor eIF-2B subunit delta"/>
    <property type="match status" value="1"/>
</dbReference>
<evidence type="ECO:0000313" key="11">
    <source>
        <dbReference type="EMBL" id="EGC33660.1"/>
    </source>
</evidence>
<dbReference type="STRING" id="5786.F0ZQY2"/>
<dbReference type="OrthoDB" id="10254737at2759"/>
<dbReference type="InParanoid" id="F0ZQY2"/>
<dbReference type="GO" id="GO:0003743">
    <property type="term" value="F:translation initiation factor activity"/>
    <property type="evidence" value="ECO:0000318"/>
    <property type="project" value="GO_Central"/>
</dbReference>